<sequence>MLSTNQSPTYDVILLWIVNIFGLRSRIHQYGDKDKIGGSETPAEEKEEEEGEDFYALKNYNIDPFLPIFNDFITLSLQIFMGRLNEIVLPPHLITGAILEYEPIPNLSCQALTVSTAGGLRPRNTWLRRKPHFHRFMNTLDKIYKTLQGGISLILSGIIFVKYFK</sequence>
<dbReference type="OrthoDB" id="6242619at2759"/>
<dbReference type="AlphaFoldDB" id="A0A0R3THG1"/>
<evidence type="ECO:0000313" key="2">
    <source>
        <dbReference type="Proteomes" id="UP000278807"/>
    </source>
</evidence>
<dbReference type="WBParaSite" id="HNAJ_0000650201-mRNA-1">
    <property type="protein sequence ID" value="HNAJ_0000650201-mRNA-1"/>
    <property type="gene ID" value="HNAJ_0000650201"/>
</dbReference>
<accession>A0A0R3THG1</accession>
<protein>
    <submittedName>
        <fullName evidence="1 3">Uncharacterized protein</fullName>
    </submittedName>
</protein>
<organism evidence="3">
    <name type="scientific">Rodentolepis nana</name>
    <name type="common">Dwarf tapeworm</name>
    <name type="synonym">Hymenolepis nana</name>
    <dbReference type="NCBI Taxonomy" id="102285"/>
    <lineage>
        <taxon>Eukaryota</taxon>
        <taxon>Metazoa</taxon>
        <taxon>Spiralia</taxon>
        <taxon>Lophotrochozoa</taxon>
        <taxon>Platyhelminthes</taxon>
        <taxon>Cestoda</taxon>
        <taxon>Eucestoda</taxon>
        <taxon>Cyclophyllidea</taxon>
        <taxon>Hymenolepididae</taxon>
        <taxon>Rodentolepis</taxon>
    </lineage>
</organism>
<evidence type="ECO:0000313" key="3">
    <source>
        <dbReference type="WBParaSite" id="HNAJ_0000650201-mRNA-1"/>
    </source>
</evidence>
<name>A0A0R3THG1_RODNA</name>
<reference evidence="1 2" key="2">
    <citation type="submission" date="2018-11" db="EMBL/GenBank/DDBJ databases">
        <authorList>
            <consortium name="Pathogen Informatics"/>
        </authorList>
    </citation>
    <scope>NUCLEOTIDE SEQUENCE [LARGE SCALE GENOMIC DNA]</scope>
</reference>
<dbReference type="Proteomes" id="UP000278807">
    <property type="component" value="Unassembled WGS sequence"/>
</dbReference>
<proteinExistence type="predicted"/>
<dbReference type="EMBL" id="UZAE01007243">
    <property type="protein sequence ID" value="VDO02358.1"/>
    <property type="molecule type" value="Genomic_DNA"/>
</dbReference>
<gene>
    <name evidence="1" type="ORF">HNAJ_LOCUS6498</name>
</gene>
<keyword evidence="2" id="KW-1185">Reference proteome</keyword>
<evidence type="ECO:0000313" key="1">
    <source>
        <dbReference type="EMBL" id="VDO02358.1"/>
    </source>
</evidence>
<reference evidence="3" key="1">
    <citation type="submission" date="2017-02" db="UniProtKB">
        <authorList>
            <consortium name="WormBaseParasite"/>
        </authorList>
    </citation>
    <scope>IDENTIFICATION</scope>
</reference>